<sequence length="281" mass="29548">MPSISVCIMERVMATFELATPEWLARHIGQEDIVLVDTRPVAEYWAGHIPGARHLDPSLFSVPRTDGPALARLQAVLTWSLSALGIAPGSRVVVAGAQNEVNAARVAWALAYAGVEHILLLDGGVDAWTGERVTAAPAVTATPFTATPQSAYLATAEEVLAAVRQAQPAGVRVIDARSREEFAGQRSNAGRTGRVPGARFWDTSRELAADGRFAAAAQLAPAVEDVVAADERAIVYCGGGGRAARTFIALQLAGHAGAAVYPASWNEWGTSDKFPVESTAV</sequence>
<dbReference type="PROSITE" id="PS50206">
    <property type="entry name" value="RHODANESE_3"/>
    <property type="match status" value="2"/>
</dbReference>
<dbReference type="PANTHER" id="PTHR43855:SF1">
    <property type="entry name" value="THIOSULFATE SULFURTRANSFERASE"/>
    <property type="match status" value="1"/>
</dbReference>
<dbReference type="InterPro" id="IPR001307">
    <property type="entry name" value="Thiosulphate_STrfase_CS"/>
</dbReference>
<dbReference type="InterPro" id="IPR001763">
    <property type="entry name" value="Rhodanese-like_dom"/>
</dbReference>
<dbReference type="OrthoDB" id="9781034at2"/>
<keyword evidence="4" id="KW-1185">Reference proteome</keyword>
<dbReference type="InterPro" id="IPR036873">
    <property type="entry name" value="Rhodanese-like_dom_sf"/>
</dbReference>
<dbReference type="PROSITE" id="PS00380">
    <property type="entry name" value="RHODANESE_1"/>
    <property type="match status" value="1"/>
</dbReference>
<keyword evidence="1" id="KW-0677">Repeat</keyword>
<dbReference type="AlphaFoldDB" id="A0A261SIA3"/>
<evidence type="ECO:0000256" key="1">
    <source>
        <dbReference type="ARBA" id="ARBA00022737"/>
    </source>
</evidence>
<reference evidence="4" key="1">
    <citation type="submission" date="2017-05" db="EMBL/GenBank/DDBJ databases">
        <title>Complete and WGS of Bordetella genogroups.</title>
        <authorList>
            <person name="Spilker T."/>
            <person name="Lipuma J."/>
        </authorList>
    </citation>
    <scope>NUCLEOTIDE SEQUENCE [LARGE SCALE GENOMIC DNA]</scope>
    <source>
        <strain evidence="4">AU16122</strain>
    </source>
</reference>
<accession>A0A261SIA3</accession>
<dbReference type="PANTHER" id="PTHR43855">
    <property type="entry name" value="THIOSULFATE SULFURTRANSFERASE"/>
    <property type="match status" value="1"/>
</dbReference>
<organism evidence="3 4">
    <name type="scientific">Bordetella genomosp. 10</name>
    <dbReference type="NCBI Taxonomy" id="1416804"/>
    <lineage>
        <taxon>Bacteria</taxon>
        <taxon>Pseudomonadati</taxon>
        <taxon>Pseudomonadota</taxon>
        <taxon>Betaproteobacteria</taxon>
        <taxon>Burkholderiales</taxon>
        <taxon>Alcaligenaceae</taxon>
        <taxon>Bordetella</taxon>
    </lineage>
</organism>
<dbReference type="Gene3D" id="3.40.250.10">
    <property type="entry name" value="Rhodanese-like domain"/>
    <property type="match status" value="2"/>
</dbReference>
<proteinExistence type="predicted"/>
<dbReference type="Pfam" id="PF00581">
    <property type="entry name" value="Rhodanese"/>
    <property type="match status" value="2"/>
</dbReference>
<feature type="domain" description="Rhodanese" evidence="2">
    <location>
        <begin position="29"/>
        <end position="134"/>
    </location>
</feature>
<dbReference type="Proteomes" id="UP000216020">
    <property type="component" value="Unassembled WGS sequence"/>
</dbReference>
<gene>
    <name evidence="3" type="ORF">CAL29_01410</name>
</gene>
<dbReference type="SUPFAM" id="SSF52821">
    <property type="entry name" value="Rhodanese/Cell cycle control phosphatase"/>
    <property type="match status" value="2"/>
</dbReference>
<dbReference type="SMART" id="SM00450">
    <property type="entry name" value="RHOD"/>
    <property type="match status" value="2"/>
</dbReference>
<dbReference type="CDD" id="cd01448">
    <property type="entry name" value="TST_Repeat_1"/>
    <property type="match status" value="1"/>
</dbReference>
<dbReference type="InterPro" id="IPR051126">
    <property type="entry name" value="Thiosulfate_sulfurtransferase"/>
</dbReference>
<evidence type="ECO:0000313" key="4">
    <source>
        <dbReference type="Proteomes" id="UP000216020"/>
    </source>
</evidence>
<evidence type="ECO:0000259" key="2">
    <source>
        <dbReference type="PROSITE" id="PS50206"/>
    </source>
</evidence>
<dbReference type="GO" id="GO:0004792">
    <property type="term" value="F:thiosulfate-cyanide sulfurtransferase activity"/>
    <property type="evidence" value="ECO:0007669"/>
    <property type="project" value="InterPro"/>
</dbReference>
<feature type="domain" description="Rhodanese" evidence="2">
    <location>
        <begin position="167"/>
        <end position="273"/>
    </location>
</feature>
<evidence type="ECO:0000313" key="3">
    <source>
        <dbReference type="EMBL" id="OZI37116.1"/>
    </source>
</evidence>
<comment type="caution">
    <text evidence="3">The sequence shown here is derived from an EMBL/GenBank/DDBJ whole genome shotgun (WGS) entry which is preliminary data.</text>
</comment>
<protein>
    <recommendedName>
        <fullName evidence="2">Rhodanese domain-containing protein</fullName>
    </recommendedName>
</protein>
<name>A0A261SIA3_9BORD</name>
<dbReference type="EMBL" id="NEVM01000001">
    <property type="protein sequence ID" value="OZI37116.1"/>
    <property type="molecule type" value="Genomic_DNA"/>
</dbReference>